<evidence type="ECO:0000313" key="2">
    <source>
        <dbReference type="Proteomes" id="UP000272003"/>
    </source>
</evidence>
<sequence>MDNNLYNKIMGNTSTSSYWGQEFLRDVLLTDLLGSDTHSILYWAGKKMARKFPLKDALDTTKFFKQSGLGELSLISENKHEIKWNLSGEIVASRIEANPDADFMFEAGFLSQIAQQQLGVIAEAEMNPKEEKNGNVLIRVHMDPKHAAPMYDDLPEFKLRK</sequence>
<dbReference type="InterPro" id="IPR019642">
    <property type="entry name" value="DUF2507"/>
</dbReference>
<name>A0A387AU58_9LACO</name>
<gene>
    <name evidence="1" type="ORF">D7I45_04330</name>
</gene>
<organism evidence="1 2">
    <name type="scientific">Apilactobacillus bombintestini</name>
    <dbReference type="NCBI Taxonomy" id="2419772"/>
    <lineage>
        <taxon>Bacteria</taxon>
        <taxon>Bacillati</taxon>
        <taxon>Bacillota</taxon>
        <taxon>Bacilli</taxon>
        <taxon>Lactobacillales</taxon>
        <taxon>Lactobacillaceae</taxon>
        <taxon>Apilactobacillus</taxon>
    </lineage>
</organism>
<proteinExistence type="predicted"/>
<dbReference type="KEGG" id="abom:D7I45_04330"/>
<dbReference type="EMBL" id="CP032626">
    <property type="protein sequence ID" value="AYF92745.1"/>
    <property type="molecule type" value="Genomic_DNA"/>
</dbReference>
<dbReference type="SUPFAM" id="SSF111126">
    <property type="entry name" value="Ligand-binding domain in the NO signalling and Golgi transport"/>
    <property type="match status" value="1"/>
</dbReference>
<reference evidence="1 2" key="1">
    <citation type="submission" date="2018-09" db="EMBL/GenBank/DDBJ databases">
        <title>Genome sequencing of strain BHWM-4.</title>
        <authorList>
            <person name="Heo J."/>
            <person name="Kim S.-J."/>
            <person name="Kwon S.-W."/>
        </authorList>
    </citation>
    <scope>NUCLEOTIDE SEQUENCE [LARGE SCALE GENOMIC DNA]</scope>
    <source>
        <strain evidence="1 2">BHWM-4</strain>
    </source>
</reference>
<dbReference type="OrthoDB" id="2965348at2"/>
<dbReference type="AlphaFoldDB" id="A0A387AU58"/>
<accession>A0A387AU58</accession>
<protein>
    <submittedName>
        <fullName evidence="1">DUF2507 domain-containing protein</fullName>
    </submittedName>
</protein>
<dbReference type="Gene3D" id="3.30.1380.20">
    <property type="entry name" value="Trafficking protein particle complex subunit 3"/>
    <property type="match status" value="1"/>
</dbReference>
<evidence type="ECO:0000313" key="1">
    <source>
        <dbReference type="EMBL" id="AYF92745.1"/>
    </source>
</evidence>
<dbReference type="Proteomes" id="UP000272003">
    <property type="component" value="Chromosome"/>
</dbReference>
<keyword evidence="2" id="KW-1185">Reference proteome</keyword>
<dbReference type="Pfam" id="PF10702">
    <property type="entry name" value="DUF2507"/>
    <property type="match status" value="1"/>
</dbReference>
<dbReference type="InterPro" id="IPR024096">
    <property type="entry name" value="NO_sig/Golgi_transp_ligand-bd"/>
</dbReference>